<evidence type="ECO:0000313" key="3">
    <source>
        <dbReference type="Proteomes" id="UP001595824"/>
    </source>
</evidence>
<gene>
    <name evidence="2" type="ORF">ACFPC0_27825</name>
</gene>
<feature type="region of interest" description="Disordered" evidence="1">
    <location>
        <begin position="1"/>
        <end position="53"/>
    </location>
</feature>
<evidence type="ECO:0000256" key="1">
    <source>
        <dbReference type="SAM" id="MobiDB-lite"/>
    </source>
</evidence>
<sequence>MGNAERGRWGEKNEIKRGKREVREKEKSGKGSRKKEKEKKTEDVERGVGVRKE</sequence>
<proteinExistence type="predicted"/>
<protein>
    <submittedName>
        <fullName evidence="2">Uncharacterized protein</fullName>
    </submittedName>
</protein>
<organism evidence="2 3">
    <name type="scientific">Streptomyces andamanensis</name>
    <dbReference type="NCBI Taxonomy" id="1565035"/>
    <lineage>
        <taxon>Bacteria</taxon>
        <taxon>Bacillati</taxon>
        <taxon>Actinomycetota</taxon>
        <taxon>Actinomycetes</taxon>
        <taxon>Kitasatosporales</taxon>
        <taxon>Streptomycetaceae</taxon>
        <taxon>Streptomyces</taxon>
    </lineage>
</organism>
<dbReference type="EMBL" id="JBHSDP010000027">
    <property type="protein sequence ID" value="MFC4331520.1"/>
    <property type="molecule type" value="Genomic_DNA"/>
</dbReference>
<dbReference type="Proteomes" id="UP001595824">
    <property type="component" value="Unassembled WGS sequence"/>
</dbReference>
<feature type="compositionally biased region" description="Basic and acidic residues" evidence="1">
    <location>
        <begin position="38"/>
        <end position="53"/>
    </location>
</feature>
<name>A0ABV8TLR7_9ACTN</name>
<reference evidence="3" key="1">
    <citation type="journal article" date="2019" name="Int. J. Syst. Evol. Microbiol.">
        <title>The Global Catalogue of Microorganisms (GCM) 10K type strain sequencing project: providing services to taxonomists for standard genome sequencing and annotation.</title>
        <authorList>
            <consortium name="The Broad Institute Genomics Platform"/>
            <consortium name="The Broad Institute Genome Sequencing Center for Infectious Disease"/>
            <person name="Wu L."/>
            <person name="Ma J."/>
        </authorList>
    </citation>
    <scope>NUCLEOTIDE SEQUENCE [LARGE SCALE GENOMIC DNA]</scope>
    <source>
        <strain evidence="3">PCU 347</strain>
    </source>
</reference>
<keyword evidence="3" id="KW-1185">Reference proteome</keyword>
<accession>A0ABV8TLR7</accession>
<evidence type="ECO:0000313" key="2">
    <source>
        <dbReference type="EMBL" id="MFC4331520.1"/>
    </source>
</evidence>
<dbReference type="RefSeq" id="WP_381742870.1">
    <property type="nucleotide sequence ID" value="NZ_JBHSDP010000027.1"/>
</dbReference>
<feature type="compositionally biased region" description="Basic and acidic residues" evidence="1">
    <location>
        <begin position="1"/>
        <end position="29"/>
    </location>
</feature>
<comment type="caution">
    <text evidence="2">The sequence shown here is derived from an EMBL/GenBank/DDBJ whole genome shotgun (WGS) entry which is preliminary data.</text>
</comment>